<gene>
    <name evidence="2" type="ORF">Tco_0939432</name>
</gene>
<name>A0ABQ5DKL1_9ASTR</name>
<reference evidence="2" key="1">
    <citation type="journal article" date="2022" name="Int. J. Mol. Sci.">
        <title>Draft Genome of Tanacetum Coccineum: Genomic Comparison of Closely Related Tanacetum-Family Plants.</title>
        <authorList>
            <person name="Yamashiro T."/>
            <person name="Shiraishi A."/>
            <person name="Nakayama K."/>
            <person name="Satake H."/>
        </authorList>
    </citation>
    <scope>NUCLEOTIDE SEQUENCE</scope>
</reference>
<protein>
    <submittedName>
        <fullName evidence="2">Uncharacterized protein</fullName>
    </submittedName>
</protein>
<accession>A0ABQ5DKL1</accession>
<evidence type="ECO:0000313" key="2">
    <source>
        <dbReference type="EMBL" id="GJT39567.1"/>
    </source>
</evidence>
<dbReference type="EMBL" id="BQNB010015397">
    <property type="protein sequence ID" value="GJT39567.1"/>
    <property type="molecule type" value="Genomic_DNA"/>
</dbReference>
<feature type="region of interest" description="Disordered" evidence="1">
    <location>
        <begin position="27"/>
        <end position="48"/>
    </location>
</feature>
<comment type="caution">
    <text evidence="2">The sequence shown here is derived from an EMBL/GenBank/DDBJ whole genome shotgun (WGS) entry which is preliminary data.</text>
</comment>
<keyword evidence="3" id="KW-1185">Reference proteome</keyword>
<organism evidence="2 3">
    <name type="scientific">Tanacetum coccineum</name>
    <dbReference type="NCBI Taxonomy" id="301880"/>
    <lineage>
        <taxon>Eukaryota</taxon>
        <taxon>Viridiplantae</taxon>
        <taxon>Streptophyta</taxon>
        <taxon>Embryophyta</taxon>
        <taxon>Tracheophyta</taxon>
        <taxon>Spermatophyta</taxon>
        <taxon>Magnoliopsida</taxon>
        <taxon>eudicotyledons</taxon>
        <taxon>Gunneridae</taxon>
        <taxon>Pentapetalae</taxon>
        <taxon>asterids</taxon>
        <taxon>campanulids</taxon>
        <taxon>Asterales</taxon>
        <taxon>Asteraceae</taxon>
        <taxon>Asteroideae</taxon>
        <taxon>Anthemideae</taxon>
        <taxon>Anthemidinae</taxon>
        <taxon>Tanacetum</taxon>
    </lineage>
</organism>
<dbReference type="Proteomes" id="UP001151760">
    <property type="component" value="Unassembled WGS sequence"/>
</dbReference>
<proteinExistence type="predicted"/>
<evidence type="ECO:0000256" key="1">
    <source>
        <dbReference type="SAM" id="MobiDB-lite"/>
    </source>
</evidence>
<sequence length="279" mass="31168">MQEAIEWRLINGYGELTLLLRVSRKQRGKFDDTSRNNQTNTNKGEHRQGLCMHGKGARYRMEGTIRYDPSVTSTITVLVHHHALTARSLATWPRTPGLMQWELRAKPRQHVVTGAVLLVVAWSPTLKANDGIGICPLGSRVVVVAVVVVILHGLGSTVLGKVDKLLALLPMLVLQGRNGGSYTWVIEVKSLLYGFCHRSPCQHKPCLRHLNSLLLWLFGFVAQHWSNSDPSGIPSDNTFNFVMSLQETSVTQQCQPITERHSISHLFPRYVPNIALSLV</sequence>
<evidence type="ECO:0000313" key="3">
    <source>
        <dbReference type="Proteomes" id="UP001151760"/>
    </source>
</evidence>
<reference evidence="2" key="2">
    <citation type="submission" date="2022-01" db="EMBL/GenBank/DDBJ databases">
        <authorList>
            <person name="Yamashiro T."/>
            <person name="Shiraishi A."/>
            <person name="Satake H."/>
            <person name="Nakayama K."/>
        </authorList>
    </citation>
    <scope>NUCLEOTIDE SEQUENCE</scope>
</reference>